<evidence type="ECO:0000313" key="4">
    <source>
        <dbReference type="Proteomes" id="UP001165121"/>
    </source>
</evidence>
<dbReference type="SUPFAM" id="SSF50156">
    <property type="entry name" value="PDZ domain-like"/>
    <property type="match status" value="1"/>
</dbReference>
<comment type="caution">
    <text evidence="3">The sequence shown here is derived from an EMBL/GenBank/DDBJ whole genome shotgun (WGS) entry which is preliminary data.</text>
</comment>
<sequence length="526" mass="58268">MERTASSDALALLGGSSSSTASSSSGESGAPAARPKAGLVASYLLRSAMDWRRGGVDTVEQEPATRRKERAVAESDSGDKEQVKLEDGGTLEVEAEPDAVATDGREAAEEMELKEKQVEETEQKQFEVTYQCLPDIETTTESEGDAGSELARRPMQYLDVLLQTDELGVGLNVGLSRLGGEDSGSVLVVQSFRRVNERDVGPAEACGKIRVGDILHAVDGDEVCSLQQLHAKLRGRLGKRRKFMLLRFLRPLLPEGDPELPTTSVVDQKRRPVDVDKMSWSEIDSLVRNNPQLAMLVRQLATTNELLQEQLVASKLKQEEQNIQLEQLHALYARTQAEGLPLFSISKSIRPFSRKSSSSRLGNASEKPIPTKIQTEVTEAINAEYSRLRQEFQLQHLLDKRELEKKFAEKALKLEQAAAKKVEMLEAGFQRALELLARDHHCSCHNQEATTTDFSGLSDEKSHQKCDQTTDGGENQNSDKFVEPLEQNGTPALWQIQRLLAEYDNIRCMRTTRLVPTSVDCPSAKV</sequence>
<name>A0A9W7D3D1_9STRA</name>
<dbReference type="InterPro" id="IPR036034">
    <property type="entry name" value="PDZ_sf"/>
</dbReference>
<dbReference type="AlphaFoldDB" id="A0A9W7D3D1"/>
<dbReference type="Proteomes" id="UP001165121">
    <property type="component" value="Unassembled WGS sequence"/>
</dbReference>
<dbReference type="PROSITE" id="PS50106">
    <property type="entry name" value="PDZ"/>
    <property type="match status" value="1"/>
</dbReference>
<proteinExistence type="predicted"/>
<feature type="region of interest" description="Disordered" evidence="1">
    <location>
        <begin position="1"/>
        <end position="36"/>
    </location>
</feature>
<protein>
    <submittedName>
        <fullName evidence="3">Unnamed protein product</fullName>
    </submittedName>
</protein>
<evidence type="ECO:0000259" key="2">
    <source>
        <dbReference type="PROSITE" id="PS50106"/>
    </source>
</evidence>
<feature type="compositionally biased region" description="Polar residues" evidence="1">
    <location>
        <begin position="469"/>
        <end position="479"/>
    </location>
</feature>
<feature type="compositionally biased region" description="Basic and acidic residues" evidence="1">
    <location>
        <begin position="63"/>
        <end position="87"/>
    </location>
</feature>
<dbReference type="EMBL" id="BSXT01003081">
    <property type="protein sequence ID" value="GMF52372.1"/>
    <property type="molecule type" value="Genomic_DNA"/>
</dbReference>
<accession>A0A9W7D3D1</accession>
<dbReference type="CDD" id="cd00136">
    <property type="entry name" value="PDZ_canonical"/>
    <property type="match status" value="1"/>
</dbReference>
<dbReference type="Gene3D" id="2.30.42.10">
    <property type="match status" value="1"/>
</dbReference>
<dbReference type="OrthoDB" id="70253at2759"/>
<feature type="domain" description="PDZ" evidence="2">
    <location>
        <begin position="159"/>
        <end position="223"/>
    </location>
</feature>
<gene>
    <name evidence="3" type="ORF">Pfra01_002142200</name>
</gene>
<evidence type="ECO:0000313" key="3">
    <source>
        <dbReference type="EMBL" id="GMF52372.1"/>
    </source>
</evidence>
<reference evidence="3" key="1">
    <citation type="submission" date="2023-04" db="EMBL/GenBank/DDBJ databases">
        <title>Phytophthora fragariaefolia NBRC 109709.</title>
        <authorList>
            <person name="Ichikawa N."/>
            <person name="Sato H."/>
            <person name="Tonouchi N."/>
        </authorList>
    </citation>
    <scope>NUCLEOTIDE SEQUENCE</scope>
    <source>
        <strain evidence="3">NBRC 109709</strain>
    </source>
</reference>
<dbReference type="InterPro" id="IPR001478">
    <property type="entry name" value="PDZ"/>
</dbReference>
<feature type="compositionally biased region" description="Basic and acidic residues" evidence="1">
    <location>
        <begin position="458"/>
        <end position="468"/>
    </location>
</feature>
<feature type="region of interest" description="Disordered" evidence="1">
    <location>
        <begin position="51"/>
        <end position="90"/>
    </location>
</feature>
<keyword evidence="4" id="KW-1185">Reference proteome</keyword>
<evidence type="ECO:0000256" key="1">
    <source>
        <dbReference type="SAM" id="MobiDB-lite"/>
    </source>
</evidence>
<feature type="region of interest" description="Disordered" evidence="1">
    <location>
        <begin position="450"/>
        <end position="482"/>
    </location>
</feature>
<feature type="compositionally biased region" description="Low complexity" evidence="1">
    <location>
        <begin position="1"/>
        <end position="33"/>
    </location>
</feature>
<organism evidence="3 4">
    <name type="scientific">Phytophthora fragariaefolia</name>
    <dbReference type="NCBI Taxonomy" id="1490495"/>
    <lineage>
        <taxon>Eukaryota</taxon>
        <taxon>Sar</taxon>
        <taxon>Stramenopiles</taxon>
        <taxon>Oomycota</taxon>
        <taxon>Peronosporomycetes</taxon>
        <taxon>Peronosporales</taxon>
        <taxon>Peronosporaceae</taxon>
        <taxon>Phytophthora</taxon>
    </lineage>
</organism>